<comment type="caution">
    <text evidence="1">The sequence shown here is derived from an EMBL/GenBank/DDBJ whole genome shotgun (WGS) entry which is preliminary data.</text>
</comment>
<name>A0A8H7TN83_BIOOC</name>
<dbReference type="AlphaFoldDB" id="A0A8H7TN83"/>
<gene>
    <name evidence="1" type="ORF">IM811_015040</name>
</gene>
<dbReference type="EMBL" id="JADCTT010000006">
    <property type="protein sequence ID" value="KAF9750820.1"/>
    <property type="molecule type" value="Genomic_DNA"/>
</dbReference>
<evidence type="ECO:0000313" key="2">
    <source>
        <dbReference type="Proteomes" id="UP000616885"/>
    </source>
</evidence>
<protein>
    <submittedName>
        <fullName evidence="1">Uncharacterized protein</fullName>
    </submittedName>
</protein>
<evidence type="ECO:0000313" key="1">
    <source>
        <dbReference type="EMBL" id="KAF9750820.1"/>
    </source>
</evidence>
<organism evidence="1 2">
    <name type="scientific">Bionectria ochroleuca</name>
    <name type="common">Gliocladium roseum</name>
    <dbReference type="NCBI Taxonomy" id="29856"/>
    <lineage>
        <taxon>Eukaryota</taxon>
        <taxon>Fungi</taxon>
        <taxon>Dikarya</taxon>
        <taxon>Ascomycota</taxon>
        <taxon>Pezizomycotina</taxon>
        <taxon>Sordariomycetes</taxon>
        <taxon>Hypocreomycetidae</taxon>
        <taxon>Hypocreales</taxon>
        <taxon>Bionectriaceae</taxon>
        <taxon>Clonostachys</taxon>
    </lineage>
</organism>
<accession>A0A8H7TN83</accession>
<dbReference type="Proteomes" id="UP000616885">
    <property type="component" value="Unassembled WGS sequence"/>
</dbReference>
<sequence length="85" mass="9119">MVPVHKTQPVIASARHGSPLDAWNGFPGPVPNILALQHPSISSVGIFLEMDHASLASSLPDSCPYPYPIERSSSRLLAQSNKSLM</sequence>
<proteinExistence type="predicted"/>
<reference evidence="1" key="1">
    <citation type="submission" date="2020-10" db="EMBL/GenBank/DDBJ databases">
        <title>High-Quality Genome Resource of Clonostachys rosea strain S41 by Oxford Nanopore Long-Read Sequencing.</title>
        <authorList>
            <person name="Wang H."/>
        </authorList>
    </citation>
    <scope>NUCLEOTIDE SEQUENCE</scope>
    <source>
        <strain evidence="1">S41</strain>
    </source>
</reference>